<evidence type="ECO:0000313" key="2">
    <source>
        <dbReference type="Proteomes" id="UP000077248"/>
    </source>
</evidence>
<accession>A0A177DI71</accession>
<organism evidence="1 2">
    <name type="scientific">Alternaria alternata</name>
    <name type="common">Alternaria rot fungus</name>
    <name type="synonym">Torula alternata</name>
    <dbReference type="NCBI Taxonomy" id="5599"/>
    <lineage>
        <taxon>Eukaryota</taxon>
        <taxon>Fungi</taxon>
        <taxon>Dikarya</taxon>
        <taxon>Ascomycota</taxon>
        <taxon>Pezizomycotina</taxon>
        <taxon>Dothideomycetes</taxon>
        <taxon>Pleosporomycetidae</taxon>
        <taxon>Pleosporales</taxon>
        <taxon>Pleosporineae</taxon>
        <taxon>Pleosporaceae</taxon>
        <taxon>Alternaria</taxon>
        <taxon>Alternaria sect. Alternaria</taxon>
        <taxon>Alternaria alternata complex</taxon>
    </lineage>
</organism>
<keyword evidence="2" id="KW-1185">Reference proteome</keyword>
<name>A0A177DI71_ALTAL</name>
<proteinExistence type="predicted"/>
<dbReference type="AlphaFoldDB" id="A0A177DI71"/>
<sequence>MLACLSELTLRIPVLVYPQPPSREAAHFVPCDRVNFSISVTITSSPTWRFSGKAAGLNLEARPSD</sequence>
<evidence type="ECO:0000313" key="1">
    <source>
        <dbReference type="EMBL" id="OAG18539.1"/>
    </source>
</evidence>
<gene>
    <name evidence="1" type="ORF">CC77DRAFT_1022096</name>
</gene>
<dbReference type="KEGG" id="aalt:CC77DRAFT_1022096"/>
<feature type="non-terminal residue" evidence="1">
    <location>
        <position position="65"/>
    </location>
</feature>
<protein>
    <submittedName>
        <fullName evidence="1">Uncharacterized protein</fullName>
    </submittedName>
</protein>
<dbReference type="Proteomes" id="UP000077248">
    <property type="component" value="Unassembled WGS sequence"/>
</dbReference>
<dbReference type="RefSeq" id="XP_018383960.1">
    <property type="nucleotide sequence ID" value="XM_018525389.1"/>
</dbReference>
<reference evidence="1 2" key="1">
    <citation type="submission" date="2016-05" db="EMBL/GenBank/DDBJ databases">
        <title>Comparative analysis of secretome profiles of manganese(II)-oxidizing ascomycete fungi.</title>
        <authorList>
            <consortium name="DOE Joint Genome Institute"/>
            <person name="Zeiner C.A."/>
            <person name="Purvine S.O."/>
            <person name="Zink E.M."/>
            <person name="Wu S."/>
            <person name="Pasa-Tolic L."/>
            <person name="Chaput D.L."/>
            <person name="Haridas S."/>
            <person name="Grigoriev I.V."/>
            <person name="Santelli C.M."/>
            <person name="Hansel C.M."/>
        </authorList>
    </citation>
    <scope>NUCLEOTIDE SEQUENCE [LARGE SCALE GENOMIC DNA]</scope>
    <source>
        <strain evidence="1 2">SRC1lrK2f</strain>
    </source>
</reference>
<dbReference type="VEuPathDB" id="FungiDB:CC77DRAFT_1022096"/>
<dbReference type="GeneID" id="29110983"/>
<dbReference type="EMBL" id="KV441483">
    <property type="protein sequence ID" value="OAG18539.1"/>
    <property type="molecule type" value="Genomic_DNA"/>
</dbReference>